<accession>A0A423T2B5</accession>
<proteinExistence type="inferred from homology"/>
<name>A0A423T2B5_PENVA</name>
<reference evidence="9 10" key="2">
    <citation type="submission" date="2019-01" db="EMBL/GenBank/DDBJ databases">
        <title>The decoding of complex shrimp genome reveals the adaptation for benthos swimmer, frequently molting mechanism and breeding impact on genome.</title>
        <authorList>
            <person name="Sun Y."/>
            <person name="Gao Y."/>
            <person name="Yu Y."/>
        </authorList>
    </citation>
    <scope>NUCLEOTIDE SEQUENCE [LARGE SCALE GENOMIC DNA]</scope>
    <source>
        <tissue evidence="9">Muscle</tissue>
    </source>
</reference>
<evidence type="ECO:0000256" key="7">
    <source>
        <dbReference type="ARBA" id="ARBA00024195"/>
    </source>
</evidence>
<dbReference type="GO" id="GO:0004252">
    <property type="term" value="F:serine-type endopeptidase activity"/>
    <property type="evidence" value="ECO:0007669"/>
    <property type="project" value="InterPro"/>
</dbReference>
<dbReference type="InterPro" id="IPR009003">
    <property type="entry name" value="Peptidase_S1_PA"/>
</dbReference>
<dbReference type="STRING" id="6689.A0A423T2B5"/>
<dbReference type="PROSITE" id="PS00135">
    <property type="entry name" value="TRYPSIN_SER"/>
    <property type="match status" value="1"/>
</dbReference>
<reference evidence="9 10" key="1">
    <citation type="submission" date="2018-04" db="EMBL/GenBank/DDBJ databases">
        <authorList>
            <person name="Zhang X."/>
            <person name="Yuan J."/>
            <person name="Li F."/>
            <person name="Xiang J."/>
        </authorList>
    </citation>
    <scope>NUCLEOTIDE SEQUENCE [LARGE SCALE GENOMIC DNA]</scope>
    <source>
        <tissue evidence="9">Muscle</tissue>
    </source>
</reference>
<dbReference type="PROSITE" id="PS50240">
    <property type="entry name" value="TRYPSIN_DOM"/>
    <property type="match status" value="1"/>
</dbReference>
<dbReference type="SMART" id="SM00020">
    <property type="entry name" value="Tryp_SPc"/>
    <property type="match status" value="1"/>
</dbReference>
<evidence type="ECO:0000256" key="6">
    <source>
        <dbReference type="ARBA" id="ARBA00023157"/>
    </source>
</evidence>
<evidence type="ECO:0000256" key="1">
    <source>
        <dbReference type="ARBA" id="ARBA00004613"/>
    </source>
</evidence>
<dbReference type="CDD" id="cd00190">
    <property type="entry name" value="Tryp_SPc"/>
    <property type="match status" value="1"/>
</dbReference>
<dbReference type="PANTHER" id="PTHR24264">
    <property type="entry name" value="TRYPSIN-RELATED"/>
    <property type="match status" value="1"/>
</dbReference>
<dbReference type="AlphaFoldDB" id="A0A423T2B5"/>
<dbReference type="Pfam" id="PF00089">
    <property type="entry name" value="Trypsin"/>
    <property type="match status" value="1"/>
</dbReference>
<evidence type="ECO:0000313" key="10">
    <source>
        <dbReference type="Proteomes" id="UP000283509"/>
    </source>
</evidence>
<dbReference type="GO" id="GO:0006508">
    <property type="term" value="P:proteolysis"/>
    <property type="evidence" value="ECO:0007669"/>
    <property type="project" value="UniProtKB-KW"/>
</dbReference>
<dbReference type="FunFam" id="2.40.10.10:FF:000002">
    <property type="entry name" value="Transmembrane protease serine"/>
    <property type="match status" value="1"/>
</dbReference>
<keyword evidence="6" id="KW-1015">Disulfide bond</keyword>
<comment type="similarity">
    <text evidence="7">Belongs to the peptidase S1 family. CLIP subfamily.</text>
</comment>
<dbReference type="Proteomes" id="UP000283509">
    <property type="component" value="Unassembled WGS sequence"/>
</dbReference>
<evidence type="ECO:0000256" key="3">
    <source>
        <dbReference type="ARBA" id="ARBA00022670"/>
    </source>
</evidence>
<protein>
    <submittedName>
        <fullName evidence="9">Proclotting enzyme-3</fullName>
    </submittedName>
</protein>
<dbReference type="InterPro" id="IPR001254">
    <property type="entry name" value="Trypsin_dom"/>
</dbReference>
<keyword evidence="3" id="KW-0645">Protease</keyword>
<evidence type="ECO:0000259" key="8">
    <source>
        <dbReference type="PROSITE" id="PS50240"/>
    </source>
</evidence>
<dbReference type="EMBL" id="QCYY01002399">
    <property type="protein sequence ID" value="ROT70679.1"/>
    <property type="molecule type" value="Genomic_DNA"/>
</dbReference>
<dbReference type="OrthoDB" id="546450at2759"/>
<evidence type="ECO:0000256" key="5">
    <source>
        <dbReference type="ARBA" id="ARBA00022825"/>
    </source>
</evidence>
<keyword evidence="10" id="KW-1185">Reference proteome</keyword>
<gene>
    <name evidence="9" type="ORF">C7M84_011034</name>
</gene>
<dbReference type="SUPFAM" id="SSF50494">
    <property type="entry name" value="Trypsin-like serine proteases"/>
    <property type="match status" value="1"/>
</dbReference>
<dbReference type="InterPro" id="IPR033116">
    <property type="entry name" value="TRYPSIN_SER"/>
</dbReference>
<keyword evidence="5" id="KW-0720">Serine protease</keyword>
<evidence type="ECO:0000256" key="4">
    <source>
        <dbReference type="ARBA" id="ARBA00022801"/>
    </source>
</evidence>
<keyword evidence="4" id="KW-0378">Hydrolase</keyword>
<dbReference type="InterPro" id="IPR050127">
    <property type="entry name" value="Serine_Proteases_S1"/>
</dbReference>
<dbReference type="InterPro" id="IPR043504">
    <property type="entry name" value="Peptidase_S1_PA_chymotrypsin"/>
</dbReference>
<evidence type="ECO:0000256" key="2">
    <source>
        <dbReference type="ARBA" id="ARBA00022525"/>
    </source>
</evidence>
<comment type="subcellular location">
    <subcellularLocation>
        <location evidence="1">Secreted</location>
    </subcellularLocation>
</comment>
<comment type="caution">
    <text evidence="9">The sequence shown here is derived from an EMBL/GenBank/DDBJ whole genome shotgun (WGS) entry which is preliminary data.</text>
</comment>
<dbReference type="GO" id="GO:0005615">
    <property type="term" value="C:extracellular space"/>
    <property type="evidence" value="ECO:0007669"/>
    <property type="project" value="TreeGrafter"/>
</dbReference>
<keyword evidence="2" id="KW-0964">Secreted</keyword>
<sequence length="203" mass="21890">MMGLFSILREICNLFNHSHPCYLPTKTFPLFLNPIPPVFLPRPLSPRTPQEEHDIALSTWGNSELGVGVQPICISTPDDFAVGQEVVIVGWGLTDFANKSSSSNLLREVTVTTIDLDQCITLYQNAAQRQFVNENMICTLTAGKDACSGDSGGPVIAQVDGVWVLLGIVSFGNGCADITAPGVHTNVANYVDWMIESIGGSFC</sequence>
<evidence type="ECO:0000313" key="9">
    <source>
        <dbReference type="EMBL" id="ROT70679.1"/>
    </source>
</evidence>
<dbReference type="Gene3D" id="2.40.10.10">
    <property type="entry name" value="Trypsin-like serine proteases"/>
    <property type="match status" value="2"/>
</dbReference>
<feature type="domain" description="Peptidase S1" evidence="8">
    <location>
        <begin position="19"/>
        <end position="199"/>
    </location>
</feature>
<dbReference type="PANTHER" id="PTHR24264:SF65">
    <property type="entry name" value="SRCR DOMAIN-CONTAINING PROTEIN"/>
    <property type="match status" value="1"/>
</dbReference>
<organism evidence="9 10">
    <name type="scientific">Penaeus vannamei</name>
    <name type="common">Whiteleg shrimp</name>
    <name type="synonym">Litopenaeus vannamei</name>
    <dbReference type="NCBI Taxonomy" id="6689"/>
    <lineage>
        <taxon>Eukaryota</taxon>
        <taxon>Metazoa</taxon>
        <taxon>Ecdysozoa</taxon>
        <taxon>Arthropoda</taxon>
        <taxon>Crustacea</taxon>
        <taxon>Multicrustacea</taxon>
        <taxon>Malacostraca</taxon>
        <taxon>Eumalacostraca</taxon>
        <taxon>Eucarida</taxon>
        <taxon>Decapoda</taxon>
        <taxon>Dendrobranchiata</taxon>
        <taxon>Penaeoidea</taxon>
        <taxon>Penaeidae</taxon>
        <taxon>Penaeus</taxon>
    </lineage>
</organism>